<dbReference type="Gene3D" id="1.25.40.10">
    <property type="entry name" value="Tetratricopeptide repeat domain"/>
    <property type="match status" value="3"/>
</dbReference>
<organism evidence="4">
    <name type="scientific">Guillardia theta (strain CCMP2712)</name>
    <name type="common">Cryptophyte</name>
    <dbReference type="NCBI Taxonomy" id="905079"/>
    <lineage>
        <taxon>Eukaryota</taxon>
        <taxon>Cryptophyceae</taxon>
        <taxon>Pyrenomonadales</taxon>
        <taxon>Geminigeraceae</taxon>
        <taxon>Guillardia</taxon>
    </lineage>
</organism>
<feature type="region of interest" description="Disordered" evidence="3">
    <location>
        <begin position="191"/>
        <end position="262"/>
    </location>
</feature>
<dbReference type="SMART" id="SM00028">
    <property type="entry name" value="TPR"/>
    <property type="match status" value="5"/>
</dbReference>
<keyword evidence="6" id="KW-1185">Reference proteome</keyword>
<reference evidence="4 6" key="1">
    <citation type="journal article" date="2012" name="Nature">
        <title>Algal genomes reveal evolutionary mosaicism and the fate of nucleomorphs.</title>
        <authorList>
            <consortium name="DOE Joint Genome Institute"/>
            <person name="Curtis B.A."/>
            <person name="Tanifuji G."/>
            <person name="Burki F."/>
            <person name="Gruber A."/>
            <person name="Irimia M."/>
            <person name="Maruyama S."/>
            <person name="Arias M.C."/>
            <person name="Ball S.G."/>
            <person name="Gile G.H."/>
            <person name="Hirakawa Y."/>
            <person name="Hopkins J.F."/>
            <person name="Kuo A."/>
            <person name="Rensing S.A."/>
            <person name="Schmutz J."/>
            <person name="Symeonidi A."/>
            <person name="Elias M."/>
            <person name="Eveleigh R.J."/>
            <person name="Herman E.K."/>
            <person name="Klute M.J."/>
            <person name="Nakayama T."/>
            <person name="Obornik M."/>
            <person name="Reyes-Prieto A."/>
            <person name="Armbrust E.V."/>
            <person name="Aves S.J."/>
            <person name="Beiko R.G."/>
            <person name="Coutinho P."/>
            <person name="Dacks J.B."/>
            <person name="Durnford D.G."/>
            <person name="Fast N.M."/>
            <person name="Green B.R."/>
            <person name="Grisdale C.J."/>
            <person name="Hempel F."/>
            <person name="Henrissat B."/>
            <person name="Hoppner M.P."/>
            <person name="Ishida K."/>
            <person name="Kim E."/>
            <person name="Koreny L."/>
            <person name="Kroth P.G."/>
            <person name="Liu Y."/>
            <person name="Malik S.B."/>
            <person name="Maier U.G."/>
            <person name="McRose D."/>
            <person name="Mock T."/>
            <person name="Neilson J.A."/>
            <person name="Onodera N.T."/>
            <person name="Poole A.M."/>
            <person name="Pritham E.J."/>
            <person name="Richards T.A."/>
            <person name="Rocap G."/>
            <person name="Roy S.W."/>
            <person name="Sarai C."/>
            <person name="Schaack S."/>
            <person name="Shirato S."/>
            <person name="Slamovits C.H."/>
            <person name="Spencer D.F."/>
            <person name="Suzuki S."/>
            <person name="Worden A.Z."/>
            <person name="Zauner S."/>
            <person name="Barry K."/>
            <person name="Bell C."/>
            <person name="Bharti A.K."/>
            <person name="Crow J.A."/>
            <person name="Grimwood J."/>
            <person name="Kramer R."/>
            <person name="Lindquist E."/>
            <person name="Lucas S."/>
            <person name="Salamov A."/>
            <person name="McFadden G.I."/>
            <person name="Lane C.E."/>
            <person name="Keeling P.J."/>
            <person name="Gray M.W."/>
            <person name="Grigoriev I.V."/>
            <person name="Archibald J.M."/>
        </authorList>
    </citation>
    <scope>NUCLEOTIDE SEQUENCE</scope>
    <source>
        <strain evidence="4 6">CCMP2712</strain>
    </source>
</reference>
<dbReference type="RefSeq" id="XP_005818707.1">
    <property type="nucleotide sequence ID" value="XM_005818650.1"/>
</dbReference>
<dbReference type="InterPro" id="IPR019734">
    <property type="entry name" value="TPR_rpt"/>
</dbReference>
<sequence>MLRCSTTNLLDFSGLQPCPAHACDGRRFNESCHGLLALRGGSPSLSTIPRSWPLKDNWTKTYGGKVLEVNGTLCYHFKYTPKMVKPKEEAIEYFKRRLKNRNVFQATIDECRDDPKKLEKLLDKILWTYDAIKRLKWFDFDIDPPAVKGEQKKEKLEKLKKKKNEQNEIRKRVMPTIENLASEWFDLPAKQDKKKSKKDKKVEEGNKTLGSTDTVHETSGGKTRKTREAKESSPVAMSSEEADSKKLKRMDVKETNDEDEDVEELCEKARHSFEDIQNFTAAEMYYRRILEIAPDHVETLCNFALFLEMTQDEDNPEEKYEEDISTAHMMYDKAASLEPANVDVLYQKILKLDPSEATTLCNYGLLLHYTKNDTKAAMQIYERAFQLQPETLSDEEKISLYYNMAQLYEANLATLEEGRRMYERALAISPTDSTILGKLGLLFHQKLKNDSAAEEYYQAARYDEAEAVLKKAIEIQPDEADNYCNYGQKKRGKIQSARYYYHMALNLDPDHLRTLCNYGTLLGKHVKNYTLAKEMVVLLRCKCEEIHNAVIVDVGEEVKEAINDEDEEDEEEDEARDAV</sequence>
<evidence type="ECO:0000313" key="6">
    <source>
        <dbReference type="Proteomes" id="UP000011087"/>
    </source>
</evidence>
<accession>L1I6M0</accession>
<dbReference type="Proteomes" id="UP000011087">
    <property type="component" value="Unassembled WGS sequence"/>
</dbReference>
<name>L1I6M0_GUITC</name>
<evidence type="ECO:0000256" key="1">
    <source>
        <dbReference type="ARBA" id="ARBA00022803"/>
    </source>
</evidence>
<dbReference type="KEGG" id="gtt:GUITHDRAFT_149110"/>
<gene>
    <name evidence="4" type="ORF">GUITHDRAFT_149110</name>
</gene>
<dbReference type="PaxDb" id="55529-EKX31727"/>
<evidence type="ECO:0000313" key="5">
    <source>
        <dbReference type="EnsemblProtists" id="EKX31727"/>
    </source>
</evidence>
<dbReference type="PANTHER" id="PTHR12558:SF13">
    <property type="entry name" value="CELL DIVISION CYCLE PROTEIN 27 HOMOLOG"/>
    <property type="match status" value="1"/>
</dbReference>
<dbReference type="EMBL" id="JH993242">
    <property type="protein sequence ID" value="EKX31727.1"/>
    <property type="molecule type" value="Genomic_DNA"/>
</dbReference>
<keyword evidence="1" id="KW-0802">TPR repeat</keyword>
<evidence type="ECO:0000313" key="4">
    <source>
        <dbReference type="EMBL" id="EKX31727.1"/>
    </source>
</evidence>
<protein>
    <submittedName>
        <fullName evidence="4 5">Uncharacterized protein</fullName>
    </submittedName>
</protein>
<comment type="similarity">
    <text evidence="2">Belongs to the APC3/CDC27 family.</text>
</comment>
<dbReference type="AlphaFoldDB" id="L1I6M0"/>
<evidence type="ECO:0000256" key="3">
    <source>
        <dbReference type="SAM" id="MobiDB-lite"/>
    </source>
</evidence>
<dbReference type="eggNOG" id="KOG4626">
    <property type="taxonomic scope" value="Eukaryota"/>
</dbReference>
<reference evidence="6" key="2">
    <citation type="submission" date="2012-11" db="EMBL/GenBank/DDBJ databases">
        <authorList>
            <person name="Kuo A."/>
            <person name="Curtis B.A."/>
            <person name="Tanifuji G."/>
            <person name="Burki F."/>
            <person name="Gruber A."/>
            <person name="Irimia M."/>
            <person name="Maruyama S."/>
            <person name="Arias M.C."/>
            <person name="Ball S.G."/>
            <person name="Gile G.H."/>
            <person name="Hirakawa Y."/>
            <person name="Hopkins J.F."/>
            <person name="Rensing S.A."/>
            <person name="Schmutz J."/>
            <person name="Symeonidi A."/>
            <person name="Elias M."/>
            <person name="Eveleigh R.J."/>
            <person name="Herman E.K."/>
            <person name="Klute M.J."/>
            <person name="Nakayama T."/>
            <person name="Obornik M."/>
            <person name="Reyes-Prieto A."/>
            <person name="Armbrust E.V."/>
            <person name="Aves S.J."/>
            <person name="Beiko R.G."/>
            <person name="Coutinho P."/>
            <person name="Dacks J.B."/>
            <person name="Durnford D.G."/>
            <person name="Fast N.M."/>
            <person name="Green B.R."/>
            <person name="Grisdale C."/>
            <person name="Hempe F."/>
            <person name="Henrissat B."/>
            <person name="Hoppner M.P."/>
            <person name="Ishida K.-I."/>
            <person name="Kim E."/>
            <person name="Koreny L."/>
            <person name="Kroth P.G."/>
            <person name="Liu Y."/>
            <person name="Malik S.-B."/>
            <person name="Maier U.G."/>
            <person name="McRose D."/>
            <person name="Mock T."/>
            <person name="Neilson J.A."/>
            <person name="Onodera N.T."/>
            <person name="Poole A.M."/>
            <person name="Pritham E.J."/>
            <person name="Richards T.A."/>
            <person name="Rocap G."/>
            <person name="Roy S.W."/>
            <person name="Sarai C."/>
            <person name="Schaack S."/>
            <person name="Shirato S."/>
            <person name="Slamovits C.H."/>
            <person name="Spencer D.F."/>
            <person name="Suzuki S."/>
            <person name="Worden A.Z."/>
            <person name="Zauner S."/>
            <person name="Barry K."/>
            <person name="Bell C."/>
            <person name="Bharti A.K."/>
            <person name="Crow J.A."/>
            <person name="Grimwood J."/>
            <person name="Kramer R."/>
            <person name="Lindquist E."/>
            <person name="Lucas S."/>
            <person name="Salamov A."/>
            <person name="McFadden G.I."/>
            <person name="Lane C.E."/>
            <person name="Keeling P.J."/>
            <person name="Gray M.W."/>
            <person name="Grigoriev I.V."/>
            <person name="Archibald J.M."/>
        </authorList>
    </citation>
    <scope>NUCLEOTIDE SEQUENCE</scope>
    <source>
        <strain evidence="6">CCMP2712</strain>
    </source>
</reference>
<feature type="compositionally biased region" description="Basic and acidic residues" evidence="3">
    <location>
        <begin position="242"/>
        <end position="255"/>
    </location>
</feature>
<dbReference type="InterPro" id="IPR011990">
    <property type="entry name" value="TPR-like_helical_dom_sf"/>
</dbReference>
<dbReference type="Pfam" id="PF13181">
    <property type="entry name" value="TPR_8"/>
    <property type="match status" value="3"/>
</dbReference>
<dbReference type="SUPFAM" id="SSF48452">
    <property type="entry name" value="TPR-like"/>
    <property type="match status" value="1"/>
</dbReference>
<dbReference type="OrthoDB" id="9991317at2759"/>
<dbReference type="GeneID" id="17288449"/>
<reference evidence="5" key="3">
    <citation type="submission" date="2015-06" db="UniProtKB">
        <authorList>
            <consortium name="EnsemblProtists"/>
        </authorList>
    </citation>
    <scope>IDENTIFICATION</scope>
</reference>
<evidence type="ECO:0000256" key="2">
    <source>
        <dbReference type="ARBA" id="ARBA00038210"/>
    </source>
</evidence>
<dbReference type="HOGENOM" id="CLU_471314_0_0_1"/>
<dbReference type="EnsemblProtists" id="EKX31727">
    <property type="protein sequence ID" value="EKX31727"/>
    <property type="gene ID" value="GUITHDRAFT_149110"/>
</dbReference>
<dbReference type="PANTHER" id="PTHR12558">
    <property type="entry name" value="CELL DIVISION CYCLE 16,23,27"/>
    <property type="match status" value="1"/>
</dbReference>
<proteinExistence type="inferred from homology"/>